<gene>
    <name evidence="1" type="ORF">PPOP_3421</name>
</gene>
<keyword evidence="2" id="KW-1185">Reference proteome</keyword>
<dbReference type="EMBL" id="BALG01000303">
    <property type="protein sequence ID" value="GAC44021.1"/>
    <property type="molecule type" value="Genomic_DNA"/>
</dbReference>
<comment type="caution">
    <text evidence="1">The sequence shown here is derived from an EMBL/GenBank/DDBJ whole genome shotgun (WGS) entry which is preliminary data.</text>
</comment>
<reference evidence="1 2" key="1">
    <citation type="submission" date="2012-10" db="EMBL/GenBank/DDBJ databases">
        <title>Draft Genome Sequence of Paenibacillus popilliae ATCC 14706T.</title>
        <authorList>
            <person name="Iiyama K."/>
            <person name="Mori K."/>
            <person name="Mon H."/>
            <person name="Chieda Y."/>
            <person name="Lee J.M."/>
            <person name="Kusakabe T."/>
            <person name="Tashiro K."/>
            <person name="Asano S."/>
            <person name="Yasunaga-Aoki C."/>
            <person name="Shimizu S."/>
        </authorList>
    </citation>
    <scope>NUCLEOTIDE SEQUENCE [LARGE SCALE GENOMIC DNA]</scope>
    <source>
        <strain evidence="1 2">ATCC 14706</strain>
    </source>
</reference>
<accession>M9LRI5</accession>
<dbReference type="AlphaFoldDB" id="M9LRI5"/>
<evidence type="ECO:0000313" key="2">
    <source>
        <dbReference type="Proteomes" id="UP000029453"/>
    </source>
</evidence>
<proteinExistence type="predicted"/>
<evidence type="ECO:0000313" key="1">
    <source>
        <dbReference type="EMBL" id="GAC44021.1"/>
    </source>
</evidence>
<dbReference type="Proteomes" id="UP000029453">
    <property type="component" value="Unassembled WGS sequence"/>
</dbReference>
<organism evidence="1 2">
    <name type="scientific">Paenibacillus popilliae ATCC 14706</name>
    <dbReference type="NCBI Taxonomy" id="1212764"/>
    <lineage>
        <taxon>Bacteria</taxon>
        <taxon>Bacillati</taxon>
        <taxon>Bacillota</taxon>
        <taxon>Bacilli</taxon>
        <taxon>Bacillales</taxon>
        <taxon>Paenibacillaceae</taxon>
        <taxon>Paenibacillus</taxon>
    </lineage>
</organism>
<sequence>MLCLGHPIAFFTFLLRLPFIFQEGSTQS</sequence>
<feature type="non-terminal residue" evidence="1">
    <location>
        <position position="28"/>
    </location>
</feature>
<protein>
    <submittedName>
        <fullName evidence="1">Uncharacterized protein</fullName>
    </submittedName>
</protein>
<name>M9LRI5_PAEPP</name>